<name>A0A098L8J0_9BACT</name>
<proteinExistence type="predicted"/>
<dbReference type="EMBL" id="BBLT01000001">
    <property type="protein sequence ID" value="GAL83110.1"/>
    <property type="molecule type" value="Genomic_DNA"/>
</dbReference>
<keyword evidence="2" id="KW-1185">Reference proteome</keyword>
<comment type="caution">
    <text evidence="1">The sequence shown here is derived from an EMBL/GenBank/DDBJ whole genome shotgun (WGS) entry which is preliminary data.</text>
</comment>
<protein>
    <submittedName>
        <fullName evidence="1">Uncharacterized protein</fullName>
    </submittedName>
</protein>
<sequence length="70" mass="8018">MLKARGSVFECVAIFDFLKDEGSIQKFYSQSEEVIKMLYVMTKSLKVKKILNSDCFFSSQNILKTARARG</sequence>
<dbReference type="Proteomes" id="UP000030185">
    <property type="component" value="Unassembled WGS sequence"/>
</dbReference>
<reference evidence="1 2" key="1">
    <citation type="submission" date="2014-09" db="EMBL/GenBank/DDBJ databases">
        <title>Sporocytophaga myxococcoides PG-01 genome sequencing.</title>
        <authorList>
            <person name="Liu L."/>
            <person name="Gao P.J."/>
            <person name="Chen G.J."/>
            <person name="Wang L.S."/>
        </authorList>
    </citation>
    <scope>NUCLEOTIDE SEQUENCE [LARGE SCALE GENOMIC DNA]</scope>
    <source>
        <strain evidence="1 2">PG-01</strain>
    </source>
</reference>
<evidence type="ECO:0000313" key="2">
    <source>
        <dbReference type="Proteomes" id="UP000030185"/>
    </source>
</evidence>
<evidence type="ECO:0000313" key="1">
    <source>
        <dbReference type="EMBL" id="GAL83110.1"/>
    </source>
</evidence>
<gene>
    <name evidence="1" type="ORF">MYP_336</name>
</gene>
<organism evidence="1 2">
    <name type="scientific">Sporocytophaga myxococcoides</name>
    <dbReference type="NCBI Taxonomy" id="153721"/>
    <lineage>
        <taxon>Bacteria</taxon>
        <taxon>Pseudomonadati</taxon>
        <taxon>Bacteroidota</taxon>
        <taxon>Cytophagia</taxon>
        <taxon>Cytophagales</taxon>
        <taxon>Cytophagaceae</taxon>
        <taxon>Sporocytophaga</taxon>
    </lineage>
</organism>
<dbReference type="AlphaFoldDB" id="A0A098L8J0"/>
<accession>A0A098L8J0</accession>